<comment type="similarity">
    <text evidence="3 14">Belongs to the short-chain dehydrogenases/reductases (SDR) family.</text>
</comment>
<keyword evidence="5 14" id="KW-0276">Fatty acid metabolism</keyword>
<accession>A0A3G1KQD5</accession>
<dbReference type="NCBIfam" id="NF005559">
    <property type="entry name" value="PRK07231.1"/>
    <property type="match status" value="1"/>
</dbReference>
<organism evidence="16 17">
    <name type="scientific">Formimonas warabiya</name>
    <dbReference type="NCBI Taxonomy" id="1761012"/>
    <lineage>
        <taxon>Bacteria</taxon>
        <taxon>Bacillati</taxon>
        <taxon>Bacillota</taxon>
        <taxon>Clostridia</taxon>
        <taxon>Eubacteriales</taxon>
        <taxon>Peptococcaceae</taxon>
        <taxon>Candidatus Formimonas</taxon>
    </lineage>
</organism>
<evidence type="ECO:0000256" key="7">
    <source>
        <dbReference type="ARBA" id="ARBA00023002"/>
    </source>
</evidence>
<evidence type="ECO:0000256" key="6">
    <source>
        <dbReference type="ARBA" id="ARBA00022857"/>
    </source>
</evidence>
<feature type="binding site" evidence="13">
    <location>
        <position position="191"/>
    </location>
    <ligand>
        <name>NADP(+)</name>
        <dbReference type="ChEBI" id="CHEBI:58349"/>
    </ligand>
</feature>
<keyword evidence="6 13" id="KW-0521">NADP</keyword>
<dbReference type="InterPro" id="IPR036291">
    <property type="entry name" value="NAD(P)-bd_dom_sf"/>
</dbReference>
<dbReference type="PROSITE" id="PS00061">
    <property type="entry name" value="ADH_SHORT"/>
    <property type="match status" value="1"/>
</dbReference>
<dbReference type="PRINTS" id="PR00081">
    <property type="entry name" value="GDHRDH"/>
</dbReference>
<dbReference type="SUPFAM" id="SSF51735">
    <property type="entry name" value="NAD(P)-binding Rossmann-fold domains"/>
    <property type="match status" value="1"/>
</dbReference>
<dbReference type="CDD" id="cd05333">
    <property type="entry name" value="BKR_SDR_c"/>
    <property type="match status" value="1"/>
</dbReference>
<evidence type="ECO:0000256" key="12">
    <source>
        <dbReference type="PIRSR" id="PIRSR611284-1"/>
    </source>
</evidence>
<dbReference type="EMBL" id="CP017634">
    <property type="protein sequence ID" value="ATW24656.1"/>
    <property type="molecule type" value="Genomic_DNA"/>
</dbReference>
<dbReference type="NCBIfam" id="NF004197">
    <property type="entry name" value="PRK05653.1-1"/>
    <property type="match status" value="1"/>
</dbReference>
<evidence type="ECO:0000256" key="1">
    <source>
        <dbReference type="ARBA" id="ARBA00002607"/>
    </source>
</evidence>
<dbReference type="NCBIfam" id="NF009464">
    <property type="entry name" value="PRK12824.1"/>
    <property type="match status" value="1"/>
</dbReference>
<sequence>MGLEDKVALVTGGSRGIGRTVALKLAQEGCRVAVNYVDFDRNQEEAEEVVSLIKKAGGQALSVKGDVANFEEVESMMREVSEYFGRIDILVNNAGITRDNLLMRMKEEDWDAVININLKGTFHCCKSVVKLMMKQKYGKIVNVASVVGLMGNAGQTNYAASKAGIIGFTKSLAREVASRNINVNAVAPGFIATAMTENLPESSQEALLKQIPLQRLGKPEDVAELVVFLASDKAAYITGQTIAVDGGMVMN</sequence>
<dbReference type="InterPro" id="IPR020904">
    <property type="entry name" value="Sc_DH/Rdtase_CS"/>
</dbReference>
<evidence type="ECO:0000256" key="2">
    <source>
        <dbReference type="ARBA" id="ARBA00005194"/>
    </source>
</evidence>
<evidence type="ECO:0000256" key="10">
    <source>
        <dbReference type="ARBA" id="ARBA00023221"/>
    </source>
</evidence>
<evidence type="ECO:0000256" key="9">
    <source>
        <dbReference type="ARBA" id="ARBA00023160"/>
    </source>
</evidence>
<dbReference type="Gene3D" id="3.40.50.720">
    <property type="entry name" value="NAD(P)-binding Rossmann-like Domain"/>
    <property type="match status" value="1"/>
</dbReference>
<dbReference type="OrthoDB" id="9803333at2"/>
<evidence type="ECO:0000256" key="14">
    <source>
        <dbReference type="RuleBase" id="RU366074"/>
    </source>
</evidence>
<evidence type="ECO:0000259" key="15">
    <source>
        <dbReference type="SMART" id="SM00822"/>
    </source>
</evidence>
<evidence type="ECO:0000313" key="17">
    <source>
        <dbReference type="Proteomes" id="UP000323521"/>
    </source>
</evidence>
<feature type="active site" description="Proton acceptor" evidence="12">
    <location>
        <position position="158"/>
    </location>
</feature>
<dbReference type="GO" id="GO:0051287">
    <property type="term" value="F:NAD binding"/>
    <property type="evidence" value="ECO:0007669"/>
    <property type="project" value="UniProtKB-UniRule"/>
</dbReference>
<dbReference type="FunFam" id="3.40.50.720:FF:000037">
    <property type="entry name" value="3-oxoacyl-[acyl-carrier-protein] reductase FabG"/>
    <property type="match status" value="1"/>
</dbReference>
<keyword evidence="10" id="KW-0753">Steroid metabolism</keyword>
<keyword evidence="8 14" id="KW-0443">Lipid metabolism</keyword>
<dbReference type="InterPro" id="IPR011284">
    <property type="entry name" value="3oxo_ACP_reduc"/>
</dbReference>
<evidence type="ECO:0000256" key="13">
    <source>
        <dbReference type="PIRSR" id="PIRSR611284-2"/>
    </source>
</evidence>
<dbReference type="AlphaFoldDB" id="A0A3G1KQD5"/>
<dbReference type="PRINTS" id="PR00080">
    <property type="entry name" value="SDRFAMILY"/>
</dbReference>
<dbReference type="NCBIfam" id="NF004198">
    <property type="entry name" value="PRK05653.1-3"/>
    <property type="match status" value="1"/>
</dbReference>
<gene>
    <name evidence="16" type="ORF">DCMF_07575</name>
</gene>
<evidence type="ECO:0000256" key="3">
    <source>
        <dbReference type="ARBA" id="ARBA00006484"/>
    </source>
</evidence>
<proteinExistence type="inferred from homology"/>
<comment type="catalytic activity">
    <reaction evidence="11 14">
        <text>a (3R)-hydroxyacyl-[ACP] + NADP(+) = a 3-oxoacyl-[ACP] + NADPH + H(+)</text>
        <dbReference type="Rhea" id="RHEA:17397"/>
        <dbReference type="Rhea" id="RHEA-COMP:9916"/>
        <dbReference type="Rhea" id="RHEA-COMP:9945"/>
        <dbReference type="ChEBI" id="CHEBI:15378"/>
        <dbReference type="ChEBI" id="CHEBI:57783"/>
        <dbReference type="ChEBI" id="CHEBI:58349"/>
        <dbReference type="ChEBI" id="CHEBI:78776"/>
        <dbReference type="ChEBI" id="CHEBI:78827"/>
        <dbReference type="EC" id="1.1.1.100"/>
    </reaction>
</comment>
<feature type="domain" description="Ketoreductase" evidence="15">
    <location>
        <begin position="6"/>
        <end position="194"/>
    </location>
</feature>
<dbReference type="PANTHER" id="PTHR42879">
    <property type="entry name" value="3-OXOACYL-(ACYL-CARRIER-PROTEIN) REDUCTASE"/>
    <property type="match status" value="1"/>
</dbReference>
<evidence type="ECO:0000256" key="8">
    <source>
        <dbReference type="ARBA" id="ARBA00023098"/>
    </source>
</evidence>
<dbReference type="NCBIfam" id="TIGR01830">
    <property type="entry name" value="3oxo_ACP_reduc"/>
    <property type="match status" value="1"/>
</dbReference>
<dbReference type="InterPro" id="IPR057326">
    <property type="entry name" value="KR_dom"/>
</dbReference>
<dbReference type="SMART" id="SM00822">
    <property type="entry name" value="PKS_KR"/>
    <property type="match status" value="1"/>
</dbReference>
<comment type="pathway">
    <text evidence="2 14">Lipid metabolism; fatty acid biosynthesis.</text>
</comment>
<feature type="binding site" evidence="13">
    <location>
        <position position="93"/>
    </location>
    <ligand>
        <name>NADP(+)</name>
        <dbReference type="ChEBI" id="CHEBI:58349"/>
    </ligand>
</feature>
<dbReference type="PANTHER" id="PTHR42879:SF2">
    <property type="entry name" value="3-OXOACYL-[ACYL-CARRIER-PROTEIN] REDUCTASE FABG"/>
    <property type="match status" value="1"/>
</dbReference>
<dbReference type="RefSeq" id="WP_148137785.1">
    <property type="nucleotide sequence ID" value="NZ_CP017634.1"/>
</dbReference>
<comment type="subunit">
    <text evidence="14">Homotetramer.</text>
</comment>
<evidence type="ECO:0000256" key="11">
    <source>
        <dbReference type="ARBA" id="ARBA00048508"/>
    </source>
</evidence>
<keyword evidence="4 14" id="KW-0444">Lipid biosynthesis</keyword>
<evidence type="ECO:0000313" key="16">
    <source>
        <dbReference type="EMBL" id="ATW24656.1"/>
    </source>
</evidence>
<dbReference type="EC" id="1.1.1.100" evidence="14"/>
<feature type="binding site" evidence="13">
    <location>
        <begin position="158"/>
        <end position="162"/>
    </location>
    <ligand>
        <name>NADP(+)</name>
        <dbReference type="ChEBI" id="CHEBI:58349"/>
    </ligand>
</feature>
<dbReference type="NCBIfam" id="NF009466">
    <property type="entry name" value="PRK12826.1-2"/>
    <property type="match status" value="1"/>
</dbReference>
<protein>
    <recommendedName>
        <fullName evidence="14">3-oxoacyl-[acyl-carrier-protein] reductase</fullName>
        <ecNumber evidence="14">1.1.1.100</ecNumber>
    </recommendedName>
</protein>
<keyword evidence="7 14" id="KW-0560">Oxidoreductase</keyword>
<feature type="binding site" evidence="13">
    <location>
        <begin position="12"/>
        <end position="15"/>
    </location>
    <ligand>
        <name>NADP(+)</name>
        <dbReference type="ChEBI" id="CHEBI:58349"/>
    </ligand>
</feature>
<reference evidence="16 17" key="1">
    <citation type="submission" date="2016-10" db="EMBL/GenBank/DDBJ databases">
        <title>Complete Genome Sequence of Peptococcaceae strain DCMF.</title>
        <authorList>
            <person name="Edwards R.J."/>
            <person name="Holland S.I."/>
            <person name="Deshpande N.P."/>
            <person name="Wong Y.K."/>
            <person name="Ertan H."/>
            <person name="Manefield M."/>
            <person name="Russell T.L."/>
            <person name="Lee M.J."/>
        </authorList>
    </citation>
    <scope>NUCLEOTIDE SEQUENCE [LARGE SCALE GENOMIC DNA]</scope>
    <source>
        <strain evidence="16 17">DCMF</strain>
    </source>
</reference>
<name>A0A3G1KQD5_FORW1</name>
<dbReference type="GO" id="GO:0006633">
    <property type="term" value="P:fatty acid biosynthetic process"/>
    <property type="evidence" value="ECO:0007669"/>
    <property type="project" value="UniProtKB-UniPathway"/>
</dbReference>
<comment type="function">
    <text evidence="1 14">Catalyzes the NADPH-dependent reduction of beta-ketoacyl-ACP substrates to beta-hydroxyacyl-ACP products, the first reductive step in the elongation cycle of fatty acid biosynthesis.</text>
</comment>
<dbReference type="NCBIfam" id="NF004200">
    <property type="entry name" value="PRK05653.1-5"/>
    <property type="match status" value="1"/>
</dbReference>
<evidence type="ECO:0000256" key="4">
    <source>
        <dbReference type="ARBA" id="ARBA00022516"/>
    </source>
</evidence>
<dbReference type="GO" id="GO:0008202">
    <property type="term" value="P:steroid metabolic process"/>
    <property type="evidence" value="ECO:0007669"/>
    <property type="project" value="UniProtKB-KW"/>
</dbReference>
<dbReference type="GO" id="GO:0004316">
    <property type="term" value="F:3-oxoacyl-[acyl-carrier-protein] reductase (NADPH) activity"/>
    <property type="evidence" value="ECO:0007669"/>
    <property type="project" value="UniProtKB-UniRule"/>
</dbReference>
<dbReference type="InterPro" id="IPR002347">
    <property type="entry name" value="SDR_fam"/>
</dbReference>
<dbReference type="KEGG" id="fwa:DCMF_07575"/>
<keyword evidence="9 14" id="KW-0275">Fatty acid biosynthesis</keyword>
<dbReference type="UniPathway" id="UPA00094"/>
<dbReference type="Pfam" id="PF13561">
    <property type="entry name" value="adh_short_C2"/>
    <property type="match status" value="1"/>
</dbReference>
<keyword evidence="17" id="KW-1185">Reference proteome</keyword>
<dbReference type="InterPro" id="IPR050259">
    <property type="entry name" value="SDR"/>
</dbReference>
<evidence type="ECO:0000256" key="5">
    <source>
        <dbReference type="ARBA" id="ARBA00022832"/>
    </source>
</evidence>
<dbReference type="Proteomes" id="UP000323521">
    <property type="component" value="Chromosome"/>
</dbReference>